<accession>A0A1I3KFL9</accession>
<dbReference type="InterPro" id="IPR032710">
    <property type="entry name" value="NTF2-like_dom_sf"/>
</dbReference>
<evidence type="ECO:0000259" key="2">
    <source>
        <dbReference type="Pfam" id="PF14534"/>
    </source>
</evidence>
<dbReference type="Gene3D" id="3.10.450.50">
    <property type="match status" value="2"/>
</dbReference>
<evidence type="ECO:0000313" key="3">
    <source>
        <dbReference type="EMBL" id="SFI71296.1"/>
    </source>
</evidence>
<dbReference type="RefSeq" id="WP_089818767.1">
    <property type="nucleotide sequence ID" value="NZ_FORQ01000001.1"/>
</dbReference>
<proteinExistence type="predicted"/>
<name>A0A1I3KFL9_9FLAO</name>
<feature type="domain" description="DUF4440" evidence="2">
    <location>
        <begin position="30"/>
        <end position="142"/>
    </location>
</feature>
<reference evidence="4" key="1">
    <citation type="submission" date="2016-10" db="EMBL/GenBank/DDBJ databases">
        <authorList>
            <person name="Varghese N."/>
            <person name="Submissions S."/>
        </authorList>
    </citation>
    <scope>NUCLEOTIDE SEQUENCE [LARGE SCALE GENOMIC DNA]</scope>
    <source>
        <strain evidence="4">DSM 22251</strain>
    </source>
</reference>
<gene>
    <name evidence="3" type="ORF">SAMN05421638_0781</name>
</gene>
<keyword evidence="1" id="KW-0732">Signal</keyword>
<sequence length="276" mass="30956">MEKLHNLIAFILIITFSTAANAQSEIENVKKLNSAFDKASLSGDLQFFENTLAPDFVSYQPDGSKVTRAQVLERIKMEKEKPSYKLLNVRSEDVNVKMDGNLAFVTGLWNSSTSGLEADASPHNDTGFYTAAFENRDGKWMLISDHSTEKAHTPEELMPSLQIASNDFEKAIATQDSKLFDSLLSDEFTSVNENGKMRSKAEEIAQFKSPELKITSVKSEEKKFRIHRSTAVETGVFNVSGTFKGKPFTEKGRYTSTWFYHNGKWVLASDHTSLIN</sequence>
<protein>
    <submittedName>
        <fullName evidence="3">Ketosteroid isomerase homolog</fullName>
    </submittedName>
</protein>
<evidence type="ECO:0000313" key="4">
    <source>
        <dbReference type="Proteomes" id="UP000242560"/>
    </source>
</evidence>
<feature type="chain" id="PRO_5015307637" evidence="1">
    <location>
        <begin position="23"/>
        <end position="276"/>
    </location>
</feature>
<dbReference type="EMBL" id="FORQ01000001">
    <property type="protein sequence ID" value="SFI71296.1"/>
    <property type="molecule type" value="Genomic_DNA"/>
</dbReference>
<dbReference type="InterPro" id="IPR027843">
    <property type="entry name" value="DUF4440"/>
</dbReference>
<feature type="domain" description="DUF4440" evidence="2">
    <location>
        <begin position="166"/>
        <end position="267"/>
    </location>
</feature>
<dbReference type="AlphaFoldDB" id="A0A1I3KFL9"/>
<dbReference type="Proteomes" id="UP000242560">
    <property type="component" value="Unassembled WGS sequence"/>
</dbReference>
<keyword evidence="3" id="KW-0413">Isomerase</keyword>
<dbReference type="SUPFAM" id="SSF54427">
    <property type="entry name" value="NTF2-like"/>
    <property type="match status" value="2"/>
</dbReference>
<keyword evidence="4" id="KW-1185">Reference proteome</keyword>
<evidence type="ECO:0000256" key="1">
    <source>
        <dbReference type="SAM" id="SignalP"/>
    </source>
</evidence>
<organism evidence="3 4">
    <name type="scientific">Kaistella treverensis</name>
    <dbReference type="NCBI Taxonomy" id="631455"/>
    <lineage>
        <taxon>Bacteria</taxon>
        <taxon>Pseudomonadati</taxon>
        <taxon>Bacteroidota</taxon>
        <taxon>Flavobacteriia</taxon>
        <taxon>Flavobacteriales</taxon>
        <taxon>Weeksellaceae</taxon>
        <taxon>Chryseobacterium group</taxon>
        <taxon>Kaistella</taxon>
    </lineage>
</organism>
<dbReference type="Pfam" id="PF14534">
    <property type="entry name" value="DUF4440"/>
    <property type="match status" value="2"/>
</dbReference>
<dbReference type="GO" id="GO:0016853">
    <property type="term" value="F:isomerase activity"/>
    <property type="evidence" value="ECO:0007669"/>
    <property type="project" value="UniProtKB-KW"/>
</dbReference>
<feature type="signal peptide" evidence="1">
    <location>
        <begin position="1"/>
        <end position="22"/>
    </location>
</feature>